<keyword evidence="3" id="KW-1185">Reference proteome</keyword>
<feature type="transmembrane region" description="Helical" evidence="1">
    <location>
        <begin position="59"/>
        <end position="77"/>
    </location>
</feature>
<keyword evidence="1" id="KW-1133">Transmembrane helix</keyword>
<organism evidence="2 3">
    <name type="scientific">Trichinella spiralis</name>
    <name type="common">Trichina worm</name>
    <dbReference type="NCBI Taxonomy" id="6334"/>
    <lineage>
        <taxon>Eukaryota</taxon>
        <taxon>Metazoa</taxon>
        <taxon>Ecdysozoa</taxon>
        <taxon>Nematoda</taxon>
        <taxon>Enoplea</taxon>
        <taxon>Dorylaimia</taxon>
        <taxon>Trichinellida</taxon>
        <taxon>Trichinellidae</taxon>
        <taxon>Trichinella</taxon>
    </lineage>
</organism>
<comment type="caution">
    <text evidence="2">The sequence shown here is derived from an EMBL/GenBank/DDBJ whole genome shotgun (WGS) entry which is preliminary data.</text>
</comment>
<dbReference type="EMBL" id="JYDH01000070">
    <property type="protein sequence ID" value="KRY34252.1"/>
    <property type="molecule type" value="Genomic_DNA"/>
</dbReference>
<keyword evidence="1" id="KW-0812">Transmembrane</keyword>
<sequence length="225" mass="25682">MARLEYKVAFYYKFPFESTRLHPPPAWWSRLNNITITSAHTATINKNENRKNKHILSHTDIYVFVFTTLLSSLVALFRSPCGQCYHYLMAIGCLVEEMDHFLHCVMNTYIQIYIENQWLTDRPRGTIWCPAVISKAGGDLVNEHNNNDDQTASSFLHNSTNKANSVHTRCDSSNSPACRIQSAWTPVNRADHPKLAPVAIGTLRRSIIIRPFSTFPHGTTQYKSP</sequence>
<gene>
    <name evidence="2" type="ORF">T01_1336</name>
</gene>
<keyword evidence="1" id="KW-0472">Membrane</keyword>
<proteinExistence type="predicted"/>
<evidence type="ECO:0000313" key="3">
    <source>
        <dbReference type="Proteomes" id="UP000054776"/>
    </source>
</evidence>
<dbReference type="HOGENOM" id="CLU_1231336_0_0_1"/>
<dbReference type="AlphaFoldDB" id="E5S2R8"/>
<evidence type="ECO:0000256" key="1">
    <source>
        <dbReference type="SAM" id="Phobius"/>
    </source>
</evidence>
<protein>
    <submittedName>
        <fullName evidence="2">Uncharacterized protein</fullName>
    </submittedName>
</protein>
<evidence type="ECO:0000313" key="2">
    <source>
        <dbReference type="EMBL" id="KRY34252.1"/>
    </source>
</evidence>
<dbReference type="OMA" id="WCPAVIS"/>
<accession>E5S2R8</accession>
<dbReference type="RefSeq" id="XP_003379469.1">
    <property type="nucleotide sequence ID" value="XM_003379421.1"/>
</dbReference>
<dbReference type="OrthoDB" id="10294593at2759"/>
<dbReference type="Proteomes" id="UP000054776">
    <property type="component" value="Unassembled WGS sequence"/>
</dbReference>
<reference evidence="2 3" key="1">
    <citation type="submission" date="2015-01" db="EMBL/GenBank/DDBJ databases">
        <title>Evolution of Trichinella species and genotypes.</title>
        <authorList>
            <person name="Korhonen P.K."/>
            <person name="Edoardo P."/>
            <person name="Giuseppe L.R."/>
            <person name="Gasser R.B."/>
        </authorList>
    </citation>
    <scope>NUCLEOTIDE SEQUENCE [LARGE SCALE GENOMIC DNA]</scope>
    <source>
        <strain evidence="2">ISS3</strain>
    </source>
</reference>
<name>E5S2R8_TRISP</name>
<dbReference type="KEGG" id="tsp:Tsp_03130"/>
<dbReference type="InParanoid" id="E5S2R8"/>